<dbReference type="EMBL" id="JBFAIH010000045">
    <property type="protein sequence ID" value="MEV0367998.1"/>
    <property type="molecule type" value="Genomic_DNA"/>
</dbReference>
<name>A0ABV3FJX8_9NOCA</name>
<evidence type="ECO:0000313" key="3">
    <source>
        <dbReference type="Proteomes" id="UP001551658"/>
    </source>
</evidence>
<evidence type="ECO:0000313" key="2">
    <source>
        <dbReference type="EMBL" id="MEV0367998.1"/>
    </source>
</evidence>
<dbReference type="Proteomes" id="UP001551658">
    <property type="component" value="Unassembled WGS sequence"/>
</dbReference>
<evidence type="ECO:0000256" key="1">
    <source>
        <dbReference type="SAM" id="Phobius"/>
    </source>
</evidence>
<reference evidence="2 3" key="1">
    <citation type="submission" date="2024-06" db="EMBL/GenBank/DDBJ databases">
        <title>The Natural Products Discovery Center: Release of the First 8490 Sequenced Strains for Exploring Actinobacteria Biosynthetic Diversity.</title>
        <authorList>
            <person name="Kalkreuter E."/>
            <person name="Kautsar S.A."/>
            <person name="Yang D."/>
            <person name="Bader C.D."/>
            <person name="Teijaro C.N."/>
            <person name="Fluegel L."/>
            <person name="Davis C.M."/>
            <person name="Simpson J.R."/>
            <person name="Lauterbach L."/>
            <person name="Steele A.D."/>
            <person name="Gui C."/>
            <person name="Meng S."/>
            <person name="Li G."/>
            <person name="Viehrig K."/>
            <person name="Ye F."/>
            <person name="Su P."/>
            <person name="Kiefer A.F."/>
            <person name="Nichols A."/>
            <person name="Cepeda A.J."/>
            <person name="Yan W."/>
            <person name="Fan B."/>
            <person name="Jiang Y."/>
            <person name="Adhikari A."/>
            <person name="Zheng C.-J."/>
            <person name="Schuster L."/>
            <person name="Cowan T.M."/>
            <person name="Smanski M.J."/>
            <person name="Chevrette M.G."/>
            <person name="De Carvalho L.P.S."/>
            <person name="Shen B."/>
        </authorList>
    </citation>
    <scope>NUCLEOTIDE SEQUENCE [LARGE SCALE GENOMIC DNA]</scope>
    <source>
        <strain evidence="2 3">NPDC050671</strain>
    </source>
</reference>
<feature type="transmembrane region" description="Helical" evidence="1">
    <location>
        <begin position="16"/>
        <end position="37"/>
    </location>
</feature>
<organism evidence="2 3">
    <name type="scientific">Nocardia fusca</name>
    <dbReference type="NCBI Taxonomy" id="941183"/>
    <lineage>
        <taxon>Bacteria</taxon>
        <taxon>Bacillati</taxon>
        <taxon>Actinomycetota</taxon>
        <taxon>Actinomycetes</taxon>
        <taxon>Mycobacteriales</taxon>
        <taxon>Nocardiaceae</taxon>
        <taxon>Nocardia</taxon>
    </lineage>
</organism>
<comment type="caution">
    <text evidence="2">The sequence shown here is derived from an EMBL/GenBank/DDBJ whole genome shotgun (WGS) entry which is preliminary data.</text>
</comment>
<keyword evidence="3" id="KW-1185">Reference proteome</keyword>
<gene>
    <name evidence="2" type="ORF">AB0H72_35480</name>
</gene>
<keyword evidence="1" id="KW-1133">Transmembrane helix</keyword>
<proteinExistence type="predicted"/>
<dbReference type="RefSeq" id="WP_357988384.1">
    <property type="nucleotide sequence ID" value="NZ_JBFAIH010000045.1"/>
</dbReference>
<protein>
    <submittedName>
        <fullName evidence="2">Uncharacterized protein</fullName>
    </submittedName>
</protein>
<keyword evidence="1" id="KW-0812">Transmembrane</keyword>
<keyword evidence="1" id="KW-0472">Membrane</keyword>
<accession>A0ABV3FJX8</accession>
<sequence>MSGMSVWSVARSGSRGLSVAAAVLAVVSVSGSLFLFVDTKASGWARFWLEYPAFAAAAAVEVPEHGEGDLYGVDLPSHLCVVAPNCRIATLGYSNRAPIRYAADYVEVFEDTYGYGHFVGTPESGPYNGFGTSVCPTMELAGGWWWLERCDGPDYERAR</sequence>